<dbReference type="InterPro" id="IPR050325">
    <property type="entry name" value="Prot/Nucl_acid_deglycase"/>
</dbReference>
<dbReference type="PANTHER" id="PTHR48094:SF12">
    <property type="entry name" value="PARKINSON DISEASE PROTEIN 7 HOMOLOG"/>
    <property type="match status" value="1"/>
</dbReference>
<feature type="domain" description="DJ-1/PfpI" evidence="1">
    <location>
        <begin position="3"/>
        <end position="162"/>
    </location>
</feature>
<dbReference type="Gene3D" id="3.40.50.880">
    <property type="match status" value="1"/>
</dbReference>
<dbReference type="PATRIC" id="fig|28037.100.peg.729"/>
<gene>
    <name evidence="2" type="primary">thiJ</name>
    <name evidence="2" type="ORF">TZ91_00500</name>
</gene>
<proteinExistence type="predicted"/>
<evidence type="ECO:0000313" key="3">
    <source>
        <dbReference type="Proteomes" id="UP000033415"/>
    </source>
</evidence>
<dbReference type="SUPFAM" id="SSF52317">
    <property type="entry name" value="Class I glutamine amidotransferase-like"/>
    <property type="match status" value="1"/>
</dbReference>
<dbReference type="RefSeq" id="WP_033686693.1">
    <property type="nucleotide sequence ID" value="NZ_CAMHYZ010000008.1"/>
</dbReference>
<dbReference type="FunFam" id="3.40.50.880:FF:000059">
    <property type="entry name" value="4-methyl-5(B-hydroxyethyl)-thiazole monophosphate biosynthesis enzyme"/>
    <property type="match status" value="1"/>
</dbReference>
<dbReference type="InterPro" id="IPR029062">
    <property type="entry name" value="Class_I_gatase-like"/>
</dbReference>
<dbReference type="InterPro" id="IPR006287">
    <property type="entry name" value="DJ-1"/>
</dbReference>
<dbReference type="GO" id="GO:0005737">
    <property type="term" value="C:cytoplasm"/>
    <property type="evidence" value="ECO:0007669"/>
    <property type="project" value="TreeGrafter"/>
</dbReference>
<name>A0A081Q5J7_STRMT</name>
<evidence type="ECO:0000313" key="2">
    <source>
        <dbReference type="EMBL" id="KJQ72899.1"/>
    </source>
</evidence>
<accession>A0A081Q5J7</accession>
<dbReference type="NCBIfam" id="TIGR01383">
    <property type="entry name" value="not_thiJ"/>
    <property type="match status" value="1"/>
</dbReference>
<comment type="caution">
    <text evidence="2">The sequence shown here is derived from an EMBL/GenBank/DDBJ whole genome shotgun (WGS) entry which is preliminary data.</text>
</comment>
<organism evidence="2 3">
    <name type="scientific">Streptococcus mitis</name>
    <dbReference type="NCBI Taxonomy" id="28037"/>
    <lineage>
        <taxon>Bacteria</taxon>
        <taxon>Bacillati</taxon>
        <taxon>Bacillota</taxon>
        <taxon>Bacilli</taxon>
        <taxon>Lactobacillales</taxon>
        <taxon>Streptococcaceae</taxon>
        <taxon>Streptococcus</taxon>
        <taxon>Streptococcus mitis group</taxon>
    </lineage>
</organism>
<dbReference type="InterPro" id="IPR002818">
    <property type="entry name" value="DJ-1/PfpI"/>
</dbReference>
<evidence type="ECO:0000259" key="1">
    <source>
        <dbReference type="Pfam" id="PF01965"/>
    </source>
</evidence>
<dbReference type="CDD" id="cd03135">
    <property type="entry name" value="GATase1_DJ-1"/>
    <property type="match status" value="1"/>
</dbReference>
<dbReference type="Proteomes" id="UP000033415">
    <property type="component" value="Unassembled WGS sequence"/>
</dbReference>
<dbReference type="EMBL" id="JYGQ01000001">
    <property type="protein sequence ID" value="KJQ72899.1"/>
    <property type="molecule type" value="Genomic_DNA"/>
</dbReference>
<protein>
    <submittedName>
        <fullName evidence="2">4-methyl-5(B-hydroxyethyl)-thiazole monophosphate biosynthesis protein</fullName>
    </submittedName>
</protein>
<dbReference type="PANTHER" id="PTHR48094">
    <property type="entry name" value="PROTEIN/NUCLEIC ACID DEGLYCASE DJ-1-RELATED"/>
    <property type="match status" value="1"/>
</dbReference>
<reference evidence="2 3" key="1">
    <citation type="submission" date="2015-02" db="EMBL/GenBank/DDBJ databases">
        <title>Evolution of amylase-binding proteins of oral streptococcal species.</title>
        <authorList>
            <person name="Haase E.M."/>
        </authorList>
    </citation>
    <scope>NUCLEOTIDE SEQUENCE [LARGE SCALE GENOMIC DNA]</scope>
    <source>
        <strain evidence="2 3">SK137</strain>
    </source>
</reference>
<dbReference type="Pfam" id="PF01965">
    <property type="entry name" value="DJ-1_PfpI"/>
    <property type="match status" value="1"/>
</dbReference>
<dbReference type="AlphaFoldDB" id="A0A081Q5J7"/>
<sequence length="184" mass="20217">MVKVAVMLAQGFEEIEALTVVDVLRRANITCDMVGFEEQVTGSHAIQVRADRVFDDDLSDYDMIVLPGGMPGSAHLRDNQALIQELQSFEREGKKLAAICAAPIALNQAGLLKNKQYTCYDGVQEQIFDGQYVKETVVVDGHLITSRGPSTALAFAYELVEQLGGDAETLRTGMLYRDVFGKNQ</sequence>